<dbReference type="InterPro" id="IPR014001">
    <property type="entry name" value="Helicase_ATP-bd"/>
</dbReference>
<evidence type="ECO:0000256" key="6">
    <source>
        <dbReference type="ARBA" id="ARBA00022801"/>
    </source>
</evidence>
<name>A0ABQ0JSY8_9BACT</name>
<dbReference type="Gene3D" id="3.40.50.300">
    <property type="entry name" value="P-loop containing nucleotide triphosphate hydrolases"/>
    <property type="match status" value="2"/>
</dbReference>
<keyword evidence="4" id="KW-0479">Metal-binding</keyword>
<dbReference type="InterPro" id="IPR038257">
    <property type="entry name" value="CRISPR-assoc_Cas3_HD_sf"/>
</dbReference>
<dbReference type="SMART" id="SM00487">
    <property type="entry name" value="DEXDc"/>
    <property type="match status" value="1"/>
</dbReference>
<feature type="domain" description="HD Cas3-type" evidence="12">
    <location>
        <begin position="566"/>
        <end position="787"/>
    </location>
</feature>
<evidence type="ECO:0000256" key="3">
    <source>
        <dbReference type="ARBA" id="ARBA00022722"/>
    </source>
</evidence>
<dbReference type="PROSITE" id="PS51192">
    <property type="entry name" value="HELICASE_ATP_BIND_1"/>
    <property type="match status" value="1"/>
</dbReference>
<evidence type="ECO:0000256" key="1">
    <source>
        <dbReference type="ARBA" id="ARBA00006847"/>
    </source>
</evidence>
<dbReference type="InterPro" id="IPR011545">
    <property type="entry name" value="DEAD/DEAH_box_helicase_dom"/>
</dbReference>
<dbReference type="Pfam" id="PF22590">
    <property type="entry name" value="Cas3-like_C_2"/>
    <property type="match status" value="1"/>
</dbReference>
<dbReference type="InterPro" id="IPR054712">
    <property type="entry name" value="Cas3-like_dom"/>
</dbReference>
<dbReference type="EMBL" id="BAFN01000001">
    <property type="protein sequence ID" value="GAN31835.1"/>
    <property type="molecule type" value="Genomic_DNA"/>
</dbReference>
<comment type="similarity">
    <text evidence="2">In the central section; belongs to the CRISPR-associated helicase Cas3 family.</text>
</comment>
<evidence type="ECO:0000256" key="7">
    <source>
        <dbReference type="ARBA" id="ARBA00022806"/>
    </source>
</evidence>
<comment type="similarity">
    <text evidence="1">In the N-terminal section; belongs to the CRISPR-associated nuclease Cas3-HD family.</text>
</comment>
<keyword evidence="8" id="KW-0067">ATP-binding</keyword>
<evidence type="ECO:0000313" key="14">
    <source>
        <dbReference type="Proteomes" id="UP000032309"/>
    </source>
</evidence>
<keyword evidence="5" id="KW-0547">Nucleotide-binding</keyword>
<keyword evidence="6" id="KW-0378">Hydrolase</keyword>
<dbReference type="InterPro" id="IPR006483">
    <property type="entry name" value="CRISPR-assoc_Cas3_HD"/>
</dbReference>
<accession>A0ABQ0JSY8</accession>
<feature type="domain" description="Helicase ATP-binding" evidence="10">
    <location>
        <begin position="11"/>
        <end position="185"/>
    </location>
</feature>
<dbReference type="SUPFAM" id="SSF52540">
    <property type="entry name" value="P-loop containing nucleoside triphosphate hydrolases"/>
    <property type="match status" value="1"/>
</dbReference>
<dbReference type="Pfam" id="PF00270">
    <property type="entry name" value="DEAD"/>
    <property type="match status" value="1"/>
</dbReference>
<dbReference type="PROSITE" id="PS51643">
    <property type="entry name" value="HD_CAS3"/>
    <property type="match status" value="1"/>
</dbReference>
<protein>
    <submittedName>
        <fullName evidence="13">Helicases</fullName>
    </submittedName>
</protein>
<keyword evidence="9" id="KW-0051">Antiviral defense</keyword>
<dbReference type="InterPro" id="IPR006474">
    <property type="entry name" value="Helicase_Cas3_CRISPR-ass_core"/>
</dbReference>
<reference evidence="14" key="1">
    <citation type="journal article" date="2015" name="Genome Announc.">
        <title>Draft Genome Sequence of an Anaerobic Ammonium-Oxidizing Bacterium, "Candidatus Brocadia sinica".</title>
        <authorList>
            <person name="Oshiki M."/>
            <person name="Shinyako-Hata K."/>
            <person name="Satoh H."/>
            <person name="Okabe S."/>
        </authorList>
    </citation>
    <scope>NUCLEOTIDE SEQUENCE [LARGE SCALE GENOMIC DNA]</scope>
    <source>
        <strain evidence="14">JPN1</strain>
    </source>
</reference>
<dbReference type="NCBIfam" id="TIGR01587">
    <property type="entry name" value="cas3_core"/>
    <property type="match status" value="1"/>
</dbReference>
<evidence type="ECO:0000259" key="10">
    <source>
        <dbReference type="PROSITE" id="PS51192"/>
    </source>
</evidence>
<keyword evidence="7 13" id="KW-0347">Helicase</keyword>
<feature type="domain" description="Helicase C-terminal" evidence="11">
    <location>
        <begin position="228"/>
        <end position="382"/>
    </location>
</feature>
<evidence type="ECO:0000313" key="13">
    <source>
        <dbReference type="EMBL" id="GAN31835.1"/>
    </source>
</evidence>
<dbReference type="InterPro" id="IPR027417">
    <property type="entry name" value="P-loop_NTPase"/>
</dbReference>
<evidence type="ECO:0000259" key="12">
    <source>
        <dbReference type="PROSITE" id="PS51643"/>
    </source>
</evidence>
<comment type="caution">
    <text evidence="13">The sequence shown here is derived from an EMBL/GenBank/DDBJ whole genome shotgun (WGS) entry which is preliminary data.</text>
</comment>
<dbReference type="SMART" id="SM00490">
    <property type="entry name" value="HELICc"/>
    <property type="match status" value="1"/>
</dbReference>
<dbReference type="RefSeq" id="WP_052561765.1">
    <property type="nucleotide sequence ID" value="NZ_BAFN01000001.1"/>
</dbReference>
<dbReference type="Gene3D" id="1.10.3210.30">
    <property type="match status" value="1"/>
</dbReference>
<dbReference type="InterPro" id="IPR001650">
    <property type="entry name" value="Helicase_C-like"/>
</dbReference>
<keyword evidence="14" id="KW-1185">Reference proteome</keyword>
<dbReference type="PANTHER" id="PTHR24031">
    <property type="entry name" value="RNA HELICASE"/>
    <property type="match status" value="1"/>
</dbReference>
<evidence type="ECO:0000256" key="5">
    <source>
        <dbReference type="ARBA" id="ARBA00022741"/>
    </source>
</evidence>
<dbReference type="PROSITE" id="PS51194">
    <property type="entry name" value="HELICASE_CTER"/>
    <property type="match status" value="1"/>
</dbReference>
<evidence type="ECO:0000256" key="4">
    <source>
        <dbReference type="ARBA" id="ARBA00022723"/>
    </source>
</evidence>
<evidence type="ECO:0000259" key="11">
    <source>
        <dbReference type="PROSITE" id="PS51194"/>
    </source>
</evidence>
<gene>
    <name evidence="13" type="ORF">BROSI_A0339</name>
</gene>
<evidence type="ECO:0000256" key="2">
    <source>
        <dbReference type="ARBA" id="ARBA00009046"/>
    </source>
</evidence>
<dbReference type="GO" id="GO:0004386">
    <property type="term" value="F:helicase activity"/>
    <property type="evidence" value="ECO:0007669"/>
    <property type="project" value="UniProtKB-KW"/>
</dbReference>
<evidence type="ECO:0000256" key="8">
    <source>
        <dbReference type="ARBA" id="ARBA00022840"/>
    </source>
</evidence>
<keyword evidence="3" id="KW-0540">Nuclease</keyword>
<organism evidence="13 14">
    <name type="scientific">Candidatus Brocadia sinica JPN1</name>
    <dbReference type="NCBI Taxonomy" id="1197129"/>
    <lineage>
        <taxon>Bacteria</taxon>
        <taxon>Pseudomonadati</taxon>
        <taxon>Planctomycetota</taxon>
        <taxon>Candidatus Brocadiia</taxon>
        <taxon>Candidatus Brocadiales</taxon>
        <taxon>Candidatus Brocadiaceae</taxon>
        <taxon>Candidatus Brocadia</taxon>
    </lineage>
</organism>
<sequence length="801" mass="88681">MEYTQFQKHVINKLKDGKSLLLVAPTGLGKTLAVTGDIQDGFCKMVYAVPLRSLGKGIQKEISSLNRNGKQIPAVIHHGDIQESKLFGEEVVITTYDQVVCAVPGLPLSLPLKAGHAVAGALLMSRLILDETHLAWSISDKALSILLAIIDFRQKLGLQTIVLTATLPKSVVSIISNQLGLESVIVGEGEVVEDEGLQLRENHRKVTISTLELKNKGKGEDKKLDWQQLDDRLKNTQEKRIYFANTVERLQETYGRLIKADVSADKIIVLHNRMPRSWRADAEERAYACFGKGSQDGDWILLTNQVAEAGLDISAPLVISDPAPVDTLVQRAGRCGRWFRNGEAKGQFIVLKATKTEIEKLSLPYKSALVMAALEYLPADQLLTWTTEQSWVNQAWGGDSKKAVESVEESLNETTFALNLFDRAAQEQKPGEIAGVFREILSLEVAIEEGESVHIDDLAQRDLQFMLMQGKHPETSSISLGSAWGLIRKAPGKCVVVRHNEDGELIITPTDSVRLGDILIVPSSVAYLHRTKGLCFVKDESEMQDAILNSNWLDKRERTEESFKKEGGKLQTLCDHTAGVMEKVHQRFTENGMYRKTLIKILQFLEPDKDANALADVVVMLSIIAAGFHDLGKADKRWQEKAVKIQGKHISELIGRTSKTGDSIGIPHTPPGYNAMIKASDLLIGSLGSSEYLIRSIALSAVRHHSSFLNPSQVRYHFEPHLQTDNFIKDVLKAVSDSETILNQSGEILEAAKKTPSPEDVPLLLPNVDLFPIYALVGRAILLADREDAAGEDLEMWREEL</sequence>
<evidence type="ECO:0000256" key="9">
    <source>
        <dbReference type="ARBA" id="ARBA00023118"/>
    </source>
</evidence>
<dbReference type="Proteomes" id="UP000032309">
    <property type="component" value="Unassembled WGS sequence"/>
</dbReference>
<proteinExistence type="inferred from homology"/>